<dbReference type="EMBL" id="JBGMEK010000086">
    <property type="protein sequence ID" value="MFA0813336.1"/>
    <property type="molecule type" value="Genomic_DNA"/>
</dbReference>
<dbReference type="RefSeq" id="WP_371841145.1">
    <property type="nucleotide sequence ID" value="NZ_JBGMEK010000086.1"/>
</dbReference>
<proteinExistence type="predicted"/>
<evidence type="ECO:0008006" key="3">
    <source>
        <dbReference type="Google" id="ProtNLM"/>
    </source>
</evidence>
<dbReference type="Proteomes" id="UP001569428">
    <property type="component" value="Unassembled WGS sequence"/>
</dbReference>
<reference evidence="1 2" key="1">
    <citation type="submission" date="2024-08" db="EMBL/GenBank/DDBJ databases">
        <authorList>
            <person name="Ishaq N."/>
        </authorList>
    </citation>
    <scope>NUCLEOTIDE SEQUENCE [LARGE SCALE GENOMIC DNA]</scope>
    <source>
        <strain evidence="1 2">DSM 18651</strain>
    </source>
</reference>
<sequence length="144" mass="16682">MAINLIDYLSKKFLVNDFRLDRNCSIRKAVSENNVSNEFGVYLIFAHDLLPSNLLYIGKAGEINQKGNRSKQGIAKRLCNKQEKIPRVTFFKQKMNELECALVFAWAITMPSNKERYLPGLIEAEMMQLYFVENGCLPQWNNRT</sequence>
<protein>
    <recommendedName>
        <fullName evidence="3">GIY-YIG domain-containing protein</fullName>
    </recommendedName>
</protein>
<evidence type="ECO:0000313" key="1">
    <source>
        <dbReference type="EMBL" id="MFA0813336.1"/>
    </source>
</evidence>
<evidence type="ECO:0000313" key="2">
    <source>
        <dbReference type="Proteomes" id="UP001569428"/>
    </source>
</evidence>
<organism evidence="1 2">
    <name type="scientific">Microbulbifer epialgicus</name>
    <dbReference type="NCBI Taxonomy" id="393907"/>
    <lineage>
        <taxon>Bacteria</taxon>
        <taxon>Pseudomonadati</taxon>
        <taxon>Pseudomonadota</taxon>
        <taxon>Gammaproteobacteria</taxon>
        <taxon>Cellvibrionales</taxon>
        <taxon>Microbulbiferaceae</taxon>
        <taxon>Microbulbifer</taxon>
    </lineage>
</organism>
<name>A0ABV4P5E6_9GAMM</name>
<comment type="caution">
    <text evidence="1">The sequence shown here is derived from an EMBL/GenBank/DDBJ whole genome shotgun (WGS) entry which is preliminary data.</text>
</comment>
<gene>
    <name evidence="1" type="ORF">ACCI49_20760</name>
</gene>
<keyword evidence="2" id="KW-1185">Reference proteome</keyword>
<accession>A0ABV4P5E6</accession>